<dbReference type="InterPro" id="IPR020823">
    <property type="entry name" value="Cell_div_FtsA"/>
</dbReference>
<evidence type="ECO:0000313" key="9">
    <source>
        <dbReference type="Proteomes" id="UP000254575"/>
    </source>
</evidence>
<dbReference type="GO" id="GO:0043093">
    <property type="term" value="P:FtsZ-dependent cytokinesis"/>
    <property type="evidence" value="ECO:0007669"/>
    <property type="project" value="UniProtKB-UniRule"/>
</dbReference>
<evidence type="ECO:0000313" key="8">
    <source>
        <dbReference type="EMBL" id="SUO98504.1"/>
    </source>
</evidence>
<dbReference type="OrthoDB" id="9810567at2"/>
<name>A0A380N1Z0_9GAMM</name>
<dbReference type="PANTHER" id="PTHR32432:SF4">
    <property type="entry name" value="CELL DIVISION PROTEIN FTSA"/>
    <property type="match status" value="1"/>
</dbReference>
<keyword evidence="4 5" id="KW-0131">Cell cycle</keyword>
<dbReference type="Gene3D" id="3.30.1490.110">
    <property type="match status" value="1"/>
</dbReference>
<comment type="subcellular location">
    <subcellularLocation>
        <location evidence="5">Cell membrane</location>
        <topology evidence="5">Peripheral membrane protein</topology>
        <orientation evidence="5">Cytoplasmic side</orientation>
    </subcellularLocation>
    <text evidence="5">Localizes to the Z ring in an FtsZ-dependent manner. Targeted to the membrane through a conserved C-terminal amphipathic helix.</text>
</comment>
<keyword evidence="9" id="KW-1185">Reference proteome</keyword>
<comment type="similarity">
    <text evidence="5 6">Belongs to the FtsA/MreB family.</text>
</comment>
<dbReference type="InterPro" id="IPR003494">
    <property type="entry name" value="SHS2_FtsA"/>
</dbReference>
<dbReference type="GO" id="GO:0009898">
    <property type="term" value="C:cytoplasmic side of plasma membrane"/>
    <property type="evidence" value="ECO:0007669"/>
    <property type="project" value="UniProtKB-UniRule"/>
</dbReference>
<dbReference type="InterPro" id="IPR043129">
    <property type="entry name" value="ATPase_NBD"/>
</dbReference>
<dbReference type="GO" id="GO:0032153">
    <property type="term" value="C:cell division site"/>
    <property type="evidence" value="ECO:0007669"/>
    <property type="project" value="UniProtKB-UniRule"/>
</dbReference>
<organism evidence="8 9">
    <name type="scientific">Suttonella indologenes</name>
    <dbReference type="NCBI Taxonomy" id="13276"/>
    <lineage>
        <taxon>Bacteria</taxon>
        <taxon>Pseudomonadati</taxon>
        <taxon>Pseudomonadota</taxon>
        <taxon>Gammaproteobacteria</taxon>
        <taxon>Cardiobacteriales</taxon>
        <taxon>Cardiobacteriaceae</taxon>
        <taxon>Suttonella</taxon>
    </lineage>
</organism>
<feature type="domain" description="SHS2" evidence="7">
    <location>
        <begin position="8"/>
        <end position="194"/>
    </location>
</feature>
<dbReference type="Pfam" id="PF02491">
    <property type="entry name" value="SHS2_FTSA"/>
    <property type="match status" value="1"/>
</dbReference>
<dbReference type="AlphaFoldDB" id="A0A380N1Z0"/>
<dbReference type="PANTHER" id="PTHR32432">
    <property type="entry name" value="CELL DIVISION PROTEIN FTSA-RELATED"/>
    <property type="match status" value="1"/>
</dbReference>
<comment type="function">
    <text evidence="5 6">Cell division protein that is involved in the assembly of the Z ring. May serve as a membrane anchor for the Z ring.</text>
</comment>
<gene>
    <name evidence="5 8" type="primary">ftsA</name>
    <name evidence="8" type="ORF">NCTC10717_02256</name>
</gene>
<evidence type="ECO:0000256" key="1">
    <source>
        <dbReference type="ARBA" id="ARBA00022475"/>
    </source>
</evidence>
<dbReference type="PIRSF" id="PIRSF003101">
    <property type="entry name" value="FtsA"/>
    <property type="match status" value="1"/>
</dbReference>
<evidence type="ECO:0000256" key="6">
    <source>
        <dbReference type="PIRNR" id="PIRNR003101"/>
    </source>
</evidence>
<protein>
    <recommendedName>
        <fullName evidence="5 6">Cell division protein FtsA</fullName>
    </recommendedName>
</protein>
<keyword evidence="3 5" id="KW-0472">Membrane</keyword>
<evidence type="ECO:0000256" key="5">
    <source>
        <dbReference type="HAMAP-Rule" id="MF_02033"/>
    </source>
</evidence>
<reference evidence="8 9" key="1">
    <citation type="submission" date="2018-06" db="EMBL/GenBank/DDBJ databases">
        <authorList>
            <consortium name="Pathogen Informatics"/>
            <person name="Doyle S."/>
        </authorList>
    </citation>
    <scope>NUCLEOTIDE SEQUENCE [LARGE SCALE GENOMIC DNA]</scope>
    <source>
        <strain evidence="8 9">NCTC10717</strain>
    </source>
</reference>
<proteinExistence type="inferred from homology"/>
<dbReference type="Proteomes" id="UP000254575">
    <property type="component" value="Unassembled WGS sequence"/>
</dbReference>
<accession>A0A380N1Z0</accession>
<evidence type="ECO:0000256" key="4">
    <source>
        <dbReference type="ARBA" id="ARBA00023306"/>
    </source>
</evidence>
<keyword evidence="1 5" id="KW-1003">Cell membrane</keyword>
<sequence length="409" mass="44655">MSAIENIQAVIDIGSSRLRVLIAQSNTEGKFSVLGCGVVNAEAVKAGVIKDIAAAKQALHYAIEEAERQSGYEIRNVDVAIGGEYVMGLNSEAQIFVSNQQVGNAHMRELVLQARHKVSEPSQQILHILAQQYVLDGRYEVAYPESMPARQVNASYHVLRADQTMCATIKRCVEAAGVGVNAIVSSALASSYMATTAEEREMGVCLLDIGAGTSDFMIWLNGVPIASGGLTIGGEQVSSHLAGKYSTTRQYAEMLKCQQGAMLLPLMKTQFLELPHTGLRSGRKIESADFVAAIHESYAQLFQHFEAALRRLGMREIPIHSIVITGGAAQLPGLTHYLEEKFALPARLAKPYFIEGLADHLQYDAGMTGVLGIAKLLYEPLPDHVWEIQPKRDIIRKLKHIFGRGSQWA</sequence>
<comment type="subunit">
    <text evidence="5">Self-interacts. Interacts with FtsZ.</text>
</comment>
<dbReference type="SUPFAM" id="SSF53067">
    <property type="entry name" value="Actin-like ATPase domain"/>
    <property type="match status" value="2"/>
</dbReference>
<dbReference type="InterPro" id="IPR050696">
    <property type="entry name" value="FtsA/MreB"/>
</dbReference>
<dbReference type="Pfam" id="PF14450">
    <property type="entry name" value="FtsA"/>
    <property type="match status" value="1"/>
</dbReference>
<evidence type="ECO:0000259" key="7">
    <source>
        <dbReference type="SMART" id="SM00842"/>
    </source>
</evidence>
<dbReference type="RefSeq" id="WP_115219322.1">
    <property type="nucleotide sequence ID" value="NZ_UHIA01000004.1"/>
</dbReference>
<keyword evidence="2 5" id="KW-0132">Cell division</keyword>
<dbReference type="Gene3D" id="3.30.420.40">
    <property type="match status" value="2"/>
</dbReference>
<dbReference type="HAMAP" id="MF_02033">
    <property type="entry name" value="FtsA"/>
    <property type="match status" value="1"/>
</dbReference>
<dbReference type="SMART" id="SM00842">
    <property type="entry name" value="FtsA"/>
    <property type="match status" value="1"/>
</dbReference>
<evidence type="ECO:0000256" key="3">
    <source>
        <dbReference type="ARBA" id="ARBA00023136"/>
    </source>
</evidence>
<evidence type="ECO:0000256" key="2">
    <source>
        <dbReference type="ARBA" id="ARBA00022618"/>
    </source>
</evidence>
<dbReference type="NCBIfam" id="TIGR01174">
    <property type="entry name" value="ftsA"/>
    <property type="match status" value="1"/>
</dbReference>
<dbReference type="EMBL" id="UHIA01000004">
    <property type="protein sequence ID" value="SUO98504.1"/>
    <property type="molecule type" value="Genomic_DNA"/>
</dbReference>